<evidence type="ECO:0000313" key="3">
    <source>
        <dbReference type="EMBL" id="KAK9990688.1"/>
    </source>
</evidence>
<gene>
    <name evidence="3" type="ORF">SO802_025673</name>
</gene>
<feature type="region of interest" description="Disordered" evidence="1">
    <location>
        <begin position="51"/>
        <end position="70"/>
    </location>
</feature>
<organism evidence="3 4">
    <name type="scientific">Lithocarpus litseifolius</name>
    <dbReference type="NCBI Taxonomy" id="425828"/>
    <lineage>
        <taxon>Eukaryota</taxon>
        <taxon>Viridiplantae</taxon>
        <taxon>Streptophyta</taxon>
        <taxon>Embryophyta</taxon>
        <taxon>Tracheophyta</taxon>
        <taxon>Spermatophyta</taxon>
        <taxon>Magnoliopsida</taxon>
        <taxon>eudicotyledons</taxon>
        <taxon>Gunneridae</taxon>
        <taxon>Pentapetalae</taxon>
        <taxon>rosids</taxon>
        <taxon>fabids</taxon>
        <taxon>Fagales</taxon>
        <taxon>Fagaceae</taxon>
        <taxon>Lithocarpus</taxon>
    </lineage>
</organism>
<feature type="transmembrane region" description="Helical" evidence="2">
    <location>
        <begin position="92"/>
        <end position="113"/>
    </location>
</feature>
<name>A0AAW2BZ23_9ROSI</name>
<protein>
    <submittedName>
        <fullName evidence="3">Uncharacterized protein</fullName>
    </submittedName>
</protein>
<evidence type="ECO:0000313" key="4">
    <source>
        <dbReference type="Proteomes" id="UP001459277"/>
    </source>
</evidence>
<reference evidence="3 4" key="1">
    <citation type="submission" date="2024-01" db="EMBL/GenBank/DDBJ databases">
        <title>A telomere-to-telomere, gap-free genome of sweet tea (Lithocarpus litseifolius).</title>
        <authorList>
            <person name="Zhou J."/>
        </authorList>
    </citation>
    <scope>NUCLEOTIDE SEQUENCE [LARGE SCALE GENOMIC DNA]</scope>
    <source>
        <strain evidence="3">Zhou-2022a</strain>
        <tissue evidence="3">Leaf</tissue>
    </source>
</reference>
<keyword evidence="4" id="KW-1185">Reference proteome</keyword>
<evidence type="ECO:0000256" key="2">
    <source>
        <dbReference type="SAM" id="Phobius"/>
    </source>
</evidence>
<keyword evidence="2" id="KW-1133">Transmembrane helix</keyword>
<dbReference type="Proteomes" id="UP001459277">
    <property type="component" value="Unassembled WGS sequence"/>
</dbReference>
<keyword evidence="2" id="KW-0472">Membrane</keyword>
<dbReference type="AlphaFoldDB" id="A0AAW2BZ23"/>
<accession>A0AAW2BZ23</accession>
<sequence>MYRERERERERLRMNESRRRGFLEGTLMEQSMNFFFFLISVSASGLVQRAGLGNPKKKKKNHAAAKEQRRKTMEKKFDVFVELAKFFVLELFFTHFLVYFFFSLVVSVFKYFVKFKTFESEKTQVFNI</sequence>
<comment type="caution">
    <text evidence="3">The sequence shown here is derived from an EMBL/GenBank/DDBJ whole genome shotgun (WGS) entry which is preliminary data.</text>
</comment>
<evidence type="ECO:0000256" key="1">
    <source>
        <dbReference type="SAM" id="MobiDB-lite"/>
    </source>
</evidence>
<feature type="transmembrane region" description="Helical" evidence="2">
    <location>
        <begin position="21"/>
        <end position="47"/>
    </location>
</feature>
<proteinExistence type="predicted"/>
<keyword evidence="2" id="KW-0812">Transmembrane</keyword>
<dbReference type="EMBL" id="JAZDWU010000009">
    <property type="protein sequence ID" value="KAK9990688.1"/>
    <property type="molecule type" value="Genomic_DNA"/>
</dbReference>